<feature type="region of interest" description="Disordered" evidence="1">
    <location>
        <begin position="91"/>
        <end position="122"/>
    </location>
</feature>
<gene>
    <name evidence="2" type="ORF">IRJ41_003761</name>
</gene>
<evidence type="ECO:0000313" key="3">
    <source>
        <dbReference type="Proteomes" id="UP001059041"/>
    </source>
</evidence>
<organism evidence="2 3">
    <name type="scientific">Triplophysa rosa</name>
    <name type="common">Cave loach</name>
    <dbReference type="NCBI Taxonomy" id="992332"/>
    <lineage>
        <taxon>Eukaryota</taxon>
        <taxon>Metazoa</taxon>
        <taxon>Chordata</taxon>
        <taxon>Craniata</taxon>
        <taxon>Vertebrata</taxon>
        <taxon>Euteleostomi</taxon>
        <taxon>Actinopterygii</taxon>
        <taxon>Neopterygii</taxon>
        <taxon>Teleostei</taxon>
        <taxon>Ostariophysi</taxon>
        <taxon>Cypriniformes</taxon>
        <taxon>Nemacheilidae</taxon>
        <taxon>Triplophysa</taxon>
    </lineage>
</organism>
<accession>A0A9W7WPY7</accession>
<comment type="caution">
    <text evidence="2">The sequence shown here is derived from an EMBL/GenBank/DDBJ whole genome shotgun (WGS) entry which is preliminary data.</text>
</comment>
<reference evidence="2" key="1">
    <citation type="submission" date="2021-02" db="EMBL/GenBank/DDBJ databases">
        <title>Comparative genomics reveals that relaxation of natural selection precedes convergent phenotypic evolution of cavefish.</title>
        <authorList>
            <person name="Peng Z."/>
        </authorList>
    </citation>
    <scope>NUCLEOTIDE SEQUENCE</scope>
    <source>
        <tissue evidence="2">Muscle</tissue>
    </source>
</reference>
<evidence type="ECO:0000256" key="1">
    <source>
        <dbReference type="SAM" id="MobiDB-lite"/>
    </source>
</evidence>
<protein>
    <submittedName>
        <fullName evidence="2">Uncharacterized protein</fullName>
    </submittedName>
</protein>
<proteinExistence type="predicted"/>
<evidence type="ECO:0000313" key="2">
    <source>
        <dbReference type="EMBL" id="KAI7806310.1"/>
    </source>
</evidence>
<dbReference type="Proteomes" id="UP001059041">
    <property type="component" value="Linkage Group LG8"/>
</dbReference>
<name>A0A9W7WPY7_TRIRA</name>
<dbReference type="EMBL" id="JAFHDT010000008">
    <property type="protein sequence ID" value="KAI7806310.1"/>
    <property type="molecule type" value="Genomic_DNA"/>
</dbReference>
<keyword evidence="3" id="KW-1185">Reference proteome</keyword>
<dbReference type="AlphaFoldDB" id="A0A9W7WPY7"/>
<sequence>MEQRSACYSPPPCELQSISRFITAHLLLFSSSRNREIAERRNGVSPFLSSFAECQALDDHLCIPGAWISLITRFPWGPQNPCCHGTRVPRQLSQAAGSPRERAGEGPQDGLSLLFQDKYLSD</sequence>